<evidence type="ECO:0000256" key="2">
    <source>
        <dbReference type="ARBA" id="ARBA00022840"/>
    </source>
</evidence>
<dbReference type="InterPro" id="IPR000330">
    <property type="entry name" value="SNF2_N"/>
</dbReference>
<dbReference type="InterPro" id="IPR038718">
    <property type="entry name" value="SNF2-like_sf"/>
</dbReference>
<accession>A0A166D840</accession>
<reference evidence="4 5" key="1">
    <citation type="journal article" date="2016" name="Mol. Biol. Evol.">
        <title>Comparative Genomics of Early-Diverging Mushroom-Forming Fungi Provides Insights into the Origins of Lignocellulose Decay Capabilities.</title>
        <authorList>
            <person name="Nagy L.G."/>
            <person name="Riley R."/>
            <person name="Tritt A."/>
            <person name="Adam C."/>
            <person name="Daum C."/>
            <person name="Floudas D."/>
            <person name="Sun H."/>
            <person name="Yadav J.S."/>
            <person name="Pangilinan J."/>
            <person name="Larsson K.H."/>
            <person name="Matsuura K."/>
            <person name="Barry K."/>
            <person name="Labutti K."/>
            <person name="Kuo R."/>
            <person name="Ohm R.A."/>
            <person name="Bhattacharya S.S."/>
            <person name="Shirouzu T."/>
            <person name="Yoshinaga Y."/>
            <person name="Martin F.M."/>
            <person name="Grigoriev I.V."/>
            <person name="Hibbett D.S."/>
        </authorList>
    </citation>
    <scope>NUCLEOTIDE SEQUENCE [LARGE SCALE GENOMIC DNA]</scope>
    <source>
        <strain evidence="4 5">CBS 109695</strain>
    </source>
</reference>
<feature type="domain" description="SNF2 N-terminal" evidence="3">
    <location>
        <begin position="119"/>
        <end position="222"/>
    </location>
</feature>
<evidence type="ECO:0000259" key="3">
    <source>
        <dbReference type="Pfam" id="PF00176"/>
    </source>
</evidence>
<organism evidence="4 5">
    <name type="scientific">Athelia psychrophila</name>
    <dbReference type="NCBI Taxonomy" id="1759441"/>
    <lineage>
        <taxon>Eukaryota</taxon>
        <taxon>Fungi</taxon>
        <taxon>Dikarya</taxon>
        <taxon>Basidiomycota</taxon>
        <taxon>Agaricomycotina</taxon>
        <taxon>Agaricomycetes</taxon>
        <taxon>Agaricomycetidae</taxon>
        <taxon>Atheliales</taxon>
        <taxon>Atheliaceae</taxon>
        <taxon>Athelia</taxon>
    </lineage>
</organism>
<evidence type="ECO:0000256" key="1">
    <source>
        <dbReference type="ARBA" id="ARBA00022741"/>
    </source>
</evidence>
<feature type="non-terminal residue" evidence="4">
    <location>
        <position position="225"/>
    </location>
</feature>
<keyword evidence="5" id="KW-1185">Reference proteome</keyword>
<keyword evidence="2" id="KW-0067">ATP-binding</keyword>
<evidence type="ECO:0000313" key="4">
    <source>
        <dbReference type="EMBL" id="KZP14423.1"/>
    </source>
</evidence>
<dbReference type="InterPro" id="IPR027417">
    <property type="entry name" value="P-loop_NTPase"/>
</dbReference>
<dbReference type="EMBL" id="KV417617">
    <property type="protein sequence ID" value="KZP14423.1"/>
    <property type="molecule type" value="Genomic_DNA"/>
</dbReference>
<dbReference type="AlphaFoldDB" id="A0A166D840"/>
<dbReference type="OrthoDB" id="3270319at2759"/>
<dbReference type="SUPFAM" id="SSF52540">
    <property type="entry name" value="P-loop containing nucleoside triphosphate hydrolases"/>
    <property type="match status" value="1"/>
</dbReference>
<protein>
    <recommendedName>
        <fullName evidence="3">SNF2 N-terminal domain-containing protein</fullName>
    </recommendedName>
</protein>
<dbReference type="Pfam" id="PF00176">
    <property type="entry name" value="SNF2-rel_dom"/>
    <property type="match status" value="1"/>
</dbReference>
<dbReference type="STRING" id="436010.A0A166D840"/>
<keyword evidence="1" id="KW-0547">Nucleotide-binding</keyword>
<dbReference type="PANTHER" id="PTHR10799">
    <property type="entry name" value="SNF2/RAD54 HELICASE FAMILY"/>
    <property type="match status" value="1"/>
</dbReference>
<sequence>MPAAALPATLVEAIRQLASENDLQEIRTKVYERITEIQNDSDVIDLPNGEFVNMEWSEGTEDFQSTTREDIAVALGLVNGEIPNFNAFLDPRGEKTYWDDPGWFADPAHAKLPCSPRWHQLVGLLAMIHRAFDGKNVLLMDEVGLGKTMQIVGVIAILAFFREYYDAKGHFPGAFKDRQWHNKPGNIPDLPSMIVVPKSLHPQFTRELRRYLLPHSFDILPYLGR</sequence>
<proteinExistence type="predicted"/>
<evidence type="ECO:0000313" key="5">
    <source>
        <dbReference type="Proteomes" id="UP000076532"/>
    </source>
</evidence>
<gene>
    <name evidence="4" type="ORF">FIBSPDRAFT_751821</name>
</gene>
<name>A0A166D840_9AGAM</name>
<dbReference type="GO" id="GO:0005524">
    <property type="term" value="F:ATP binding"/>
    <property type="evidence" value="ECO:0007669"/>
    <property type="project" value="InterPro"/>
</dbReference>
<dbReference type="Gene3D" id="3.40.50.10810">
    <property type="entry name" value="Tandem AAA-ATPase domain"/>
    <property type="match status" value="1"/>
</dbReference>
<dbReference type="Proteomes" id="UP000076532">
    <property type="component" value="Unassembled WGS sequence"/>
</dbReference>